<keyword evidence="1" id="KW-0614">Plasmid</keyword>
<gene>
    <name evidence="1" type="ORF">H5J25_18815</name>
</gene>
<dbReference type="KEGG" id="sari:H5J25_18815"/>
<sequence>MQRFHSRDLLLAGPVLAASLFYVLAYLSWDDFPIGPNPQDYMIAAGTVALLPRSTQLVREDPPSCATTGTTKPLRSETLRCRTRLATPRPRSGRHWQRP</sequence>
<dbReference type="AlphaFoldDB" id="A0A974S639"/>
<geneLocation type="plasmid" evidence="1 2">
    <name>punnamed1</name>
</geneLocation>
<organism evidence="1 2">
    <name type="scientific">Sphingomonas aliaeris</name>
    <dbReference type="NCBI Taxonomy" id="2759526"/>
    <lineage>
        <taxon>Bacteria</taxon>
        <taxon>Pseudomonadati</taxon>
        <taxon>Pseudomonadota</taxon>
        <taxon>Alphaproteobacteria</taxon>
        <taxon>Sphingomonadales</taxon>
        <taxon>Sphingomonadaceae</taxon>
        <taxon>Sphingomonas</taxon>
    </lineage>
</organism>
<dbReference type="RefSeq" id="WP_202096582.1">
    <property type="nucleotide sequence ID" value="NZ_CP061036.1"/>
</dbReference>
<evidence type="ECO:0000313" key="2">
    <source>
        <dbReference type="Proteomes" id="UP000595894"/>
    </source>
</evidence>
<dbReference type="Proteomes" id="UP000595894">
    <property type="component" value="Plasmid punnamed1"/>
</dbReference>
<keyword evidence="2" id="KW-1185">Reference proteome</keyword>
<name>A0A974S639_9SPHN</name>
<dbReference type="EMBL" id="CP061036">
    <property type="protein sequence ID" value="QQV79302.1"/>
    <property type="molecule type" value="Genomic_DNA"/>
</dbReference>
<accession>A0A974S639</accession>
<evidence type="ECO:0000313" key="1">
    <source>
        <dbReference type="EMBL" id="QQV79302.1"/>
    </source>
</evidence>
<reference evidence="2" key="1">
    <citation type="submission" date="2020-09" db="EMBL/GenBank/DDBJ databases">
        <title>Sphingomonas sp., a new species isolated from pork steak.</title>
        <authorList>
            <person name="Heidler von Heilborn D."/>
        </authorList>
    </citation>
    <scope>NUCLEOTIDE SEQUENCE [LARGE SCALE GENOMIC DNA]</scope>
    <source>
        <plasmid evidence="2">punnamed1</plasmid>
    </source>
</reference>
<protein>
    <submittedName>
        <fullName evidence="1">Uncharacterized protein</fullName>
    </submittedName>
</protein>
<proteinExistence type="predicted"/>